<feature type="domain" description="GTP cyclohydrolase I" evidence="10">
    <location>
        <begin position="194"/>
        <end position="371"/>
    </location>
</feature>
<dbReference type="InterPro" id="IPR000550">
    <property type="entry name" value="Hppk"/>
</dbReference>
<dbReference type="GO" id="GO:0046654">
    <property type="term" value="P:tetrahydrofolate biosynthetic process"/>
    <property type="evidence" value="ECO:0007669"/>
    <property type="project" value="UniProtKB-UniPathway"/>
</dbReference>
<keyword evidence="8" id="KW-0067">ATP-binding</keyword>
<keyword evidence="9" id="KW-0289">Folate biosynthesis</keyword>
<dbReference type="PANTHER" id="PTHR11109:SF7">
    <property type="entry name" value="GTP CYCLOHYDROLASE 1"/>
    <property type="match status" value="1"/>
</dbReference>
<evidence type="ECO:0000256" key="1">
    <source>
        <dbReference type="ARBA" id="ARBA00001052"/>
    </source>
</evidence>
<dbReference type="SUPFAM" id="SSF55620">
    <property type="entry name" value="Tetrahydrobiopterin biosynthesis enzymes-like"/>
    <property type="match status" value="1"/>
</dbReference>
<dbReference type="UniPathway" id="UPA00848">
    <property type="reaction ID" value="UER00151"/>
</dbReference>
<evidence type="ECO:0000256" key="7">
    <source>
        <dbReference type="ARBA" id="ARBA00022801"/>
    </source>
</evidence>
<reference evidence="12" key="1">
    <citation type="submission" date="2018-06" db="EMBL/GenBank/DDBJ databases">
        <authorList>
            <person name="Zhirakovskaya E."/>
        </authorList>
    </citation>
    <scope>NUCLEOTIDE SEQUENCE</scope>
</reference>
<dbReference type="PROSITE" id="PS00859">
    <property type="entry name" value="GTP_CYCLOHYDROL_1_1"/>
    <property type="match status" value="1"/>
</dbReference>
<dbReference type="Gene3D" id="3.30.1130.10">
    <property type="match status" value="1"/>
</dbReference>
<dbReference type="HAMAP" id="MF_00223">
    <property type="entry name" value="FolE"/>
    <property type="match status" value="1"/>
</dbReference>
<comment type="pathway">
    <text evidence="2">Cofactor biosynthesis; tetrahydrofolate biosynthesis; 2-amino-4-hydroxy-6-hydroxymethyl-7,8-dihydropteridine diphosphate from 7,8-dihydroneopterin triphosphate: step 4/4.</text>
</comment>
<dbReference type="PROSITE" id="PS00860">
    <property type="entry name" value="GTP_CYCLOHYDROL_1_2"/>
    <property type="match status" value="1"/>
</dbReference>
<dbReference type="GO" id="GO:0006729">
    <property type="term" value="P:tetrahydrobiopterin biosynthetic process"/>
    <property type="evidence" value="ECO:0007669"/>
    <property type="project" value="TreeGrafter"/>
</dbReference>
<evidence type="ECO:0000313" key="12">
    <source>
        <dbReference type="EMBL" id="VAW05012.1"/>
    </source>
</evidence>
<evidence type="ECO:0000256" key="4">
    <source>
        <dbReference type="ARBA" id="ARBA00022679"/>
    </source>
</evidence>
<dbReference type="UniPathway" id="UPA00077">
    <property type="reaction ID" value="UER00155"/>
</dbReference>
<dbReference type="NCBIfam" id="TIGR00063">
    <property type="entry name" value="folE"/>
    <property type="match status" value="1"/>
</dbReference>
<comment type="catalytic activity">
    <reaction evidence="1">
        <text>GTP + H2O = 7,8-dihydroneopterin 3'-triphosphate + formate + H(+)</text>
        <dbReference type="Rhea" id="RHEA:17473"/>
        <dbReference type="ChEBI" id="CHEBI:15377"/>
        <dbReference type="ChEBI" id="CHEBI:15378"/>
        <dbReference type="ChEBI" id="CHEBI:15740"/>
        <dbReference type="ChEBI" id="CHEBI:37565"/>
        <dbReference type="ChEBI" id="CHEBI:58462"/>
        <dbReference type="EC" id="3.5.4.16"/>
    </reaction>
</comment>
<dbReference type="GO" id="GO:0008270">
    <property type="term" value="F:zinc ion binding"/>
    <property type="evidence" value="ECO:0007669"/>
    <property type="project" value="TreeGrafter"/>
</dbReference>
<organism evidence="12">
    <name type="scientific">hydrothermal vent metagenome</name>
    <dbReference type="NCBI Taxonomy" id="652676"/>
    <lineage>
        <taxon>unclassified sequences</taxon>
        <taxon>metagenomes</taxon>
        <taxon>ecological metagenomes</taxon>
    </lineage>
</organism>
<dbReference type="GO" id="GO:0016301">
    <property type="term" value="F:kinase activity"/>
    <property type="evidence" value="ECO:0007669"/>
    <property type="project" value="UniProtKB-KW"/>
</dbReference>
<dbReference type="GO" id="GO:0003848">
    <property type="term" value="F:2-amino-4-hydroxy-6-hydroxymethyldihydropteridine diphosphokinase activity"/>
    <property type="evidence" value="ECO:0007669"/>
    <property type="project" value="InterPro"/>
</dbReference>
<keyword evidence="7 12" id="KW-0378">Hydrolase</keyword>
<comment type="pathway">
    <text evidence="3">Cofactor biosynthesis; 7,8-dihydroneopterin triphosphate biosynthesis; 7,8-dihydroneopterin triphosphate from GTP: step 1/1.</text>
</comment>
<keyword evidence="5" id="KW-0547">Nucleotide-binding</keyword>
<dbReference type="AlphaFoldDB" id="A0A3B0SRW4"/>
<dbReference type="Gene3D" id="1.10.286.10">
    <property type="match status" value="1"/>
</dbReference>
<dbReference type="SUPFAM" id="SSF55083">
    <property type="entry name" value="6-hydroxymethyl-7,8-dihydropterin pyrophosphokinase, HPPK"/>
    <property type="match status" value="1"/>
</dbReference>
<name>A0A3B0SRW4_9ZZZZ</name>
<evidence type="ECO:0000256" key="3">
    <source>
        <dbReference type="ARBA" id="ARBA00005080"/>
    </source>
</evidence>
<dbReference type="NCBIfam" id="TIGR01498">
    <property type="entry name" value="folK"/>
    <property type="match status" value="1"/>
</dbReference>
<sequence length="373" mass="42066">MDRLPRTLAILTLGSNIERERYLPEAIRMLRRHEDIDVREVSQFFESASVGGPDDAPDYYNVALLVCSPLDPEALRHELRLVEENLGRVRTNDPNEPRTIDIDIAYFGDVVEKFDGWELPDPDAITEPHIAIPIAEIARDWIHPVDGRTMGAIAKSVRSSDLRKVRAIKLSEPHVTRAIEDFDSPQDVYAPRFEALVRQQLIELGEQPSREGLERTPLRVAKAFDFLTSGYTTSLEEVVNDAIFDAEGADEMVLVKDIEFYSLCEHHMLPFYGKAAVGYLPKGKIIGLSKVARIVDLFARRLQVQERLTNQIADAVGEVLDPLGVAVVIEGQHFCMMMRGVQKQDSSMITSAMRGTFRSDPRTRSEFLSFVSK</sequence>
<dbReference type="PANTHER" id="PTHR11109">
    <property type="entry name" value="GTP CYCLOHYDROLASE I"/>
    <property type="match status" value="1"/>
</dbReference>
<evidence type="ECO:0000256" key="8">
    <source>
        <dbReference type="ARBA" id="ARBA00022840"/>
    </source>
</evidence>
<dbReference type="EC" id="3.5.4.16" evidence="12"/>
<dbReference type="GO" id="GO:0005524">
    <property type="term" value="F:ATP binding"/>
    <property type="evidence" value="ECO:0007669"/>
    <property type="project" value="UniProtKB-KW"/>
</dbReference>
<evidence type="ECO:0000256" key="9">
    <source>
        <dbReference type="ARBA" id="ARBA00022909"/>
    </source>
</evidence>
<dbReference type="GO" id="GO:0003934">
    <property type="term" value="F:GTP cyclohydrolase I activity"/>
    <property type="evidence" value="ECO:0007669"/>
    <property type="project" value="UniProtKB-EC"/>
</dbReference>
<evidence type="ECO:0000259" key="11">
    <source>
        <dbReference type="Pfam" id="PF01288"/>
    </source>
</evidence>
<dbReference type="InterPro" id="IPR035907">
    <property type="entry name" value="Hppk_sf"/>
</dbReference>
<dbReference type="InterPro" id="IPR001474">
    <property type="entry name" value="GTP_CycHdrlase_I"/>
</dbReference>
<dbReference type="Gene3D" id="3.30.70.560">
    <property type="entry name" value="7,8-Dihydro-6-hydroxymethylpterin-pyrophosphokinase HPPK"/>
    <property type="match status" value="1"/>
</dbReference>
<dbReference type="NCBIfam" id="NF006825">
    <property type="entry name" value="PRK09347.1-2"/>
    <property type="match status" value="1"/>
</dbReference>
<dbReference type="CDD" id="cd00483">
    <property type="entry name" value="HPPK"/>
    <property type="match status" value="1"/>
</dbReference>
<dbReference type="GO" id="GO:0005525">
    <property type="term" value="F:GTP binding"/>
    <property type="evidence" value="ECO:0007669"/>
    <property type="project" value="TreeGrafter"/>
</dbReference>
<proteinExistence type="inferred from homology"/>
<feature type="domain" description="7,8-dihydro-6-hydroxymethylpterin-pyrophosphokinase" evidence="11">
    <location>
        <begin position="11"/>
        <end position="138"/>
    </location>
</feature>
<dbReference type="NCBIfam" id="NF006826">
    <property type="entry name" value="PRK09347.1-3"/>
    <property type="match status" value="1"/>
</dbReference>
<dbReference type="GO" id="GO:0005737">
    <property type="term" value="C:cytoplasm"/>
    <property type="evidence" value="ECO:0007669"/>
    <property type="project" value="TreeGrafter"/>
</dbReference>
<dbReference type="InterPro" id="IPR020602">
    <property type="entry name" value="GTP_CycHdrlase_I_dom"/>
</dbReference>
<dbReference type="InterPro" id="IPR018234">
    <property type="entry name" value="GTP_CycHdrlase_I_CS"/>
</dbReference>
<dbReference type="Pfam" id="PF01288">
    <property type="entry name" value="HPPK"/>
    <property type="match status" value="1"/>
</dbReference>
<keyword evidence="4" id="KW-0808">Transferase</keyword>
<evidence type="ECO:0000259" key="10">
    <source>
        <dbReference type="Pfam" id="PF01227"/>
    </source>
</evidence>
<dbReference type="InterPro" id="IPR043133">
    <property type="entry name" value="GTP-CH-I_C/QueF"/>
</dbReference>
<dbReference type="EMBL" id="UOEK01000307">
    <property type="protein sequence ID" value="VAW05012.1"/>
    <property type="molecule type" value="Genomic_DNA"/>
</dbReference>
<evidence type="ECO:0000256" key="5">
    <source>
        <dbReference type="ARBA" id="ARBA00022741"/>
    </source>
</evidence>
<protein>
    <submittedName>
        <fullName evidence="12">GTP cyclohydrolase I type 1</fullName>
        <ecNumber evidence="12">3.5.4.16</ecNumber>
    </submittedName>
</protein>
<keyword evidence="6" id="KW-0418">Kinase</keyword>
<evidence type="ECO:0000256" key="6">
    <source>
        <dbReference type="ARBA" id="ARBA00022777"/>
    </source>
</evidence>
<gene>
    <name evidence="12" type="ORF">MNBD_ACTINO02-2897</name>
</gene>
<dbReference type="Pfam" id="PF01227">
    <property type="entry name" value="GTP_cyclohydroI"/>
    <property type="match status" value="1"/>
</dbReference>
<dbReference type="FunFam" id="3.30.1130.10:FF:000001">
    <property type="entry name" value="GTP cyclohydrolase 1"/>
    <property type="match status" value="1"/>
</dbReference>
<evidence type="ECO:0000256" key="2">
    <source>
        <dbReference type="ARBA" id="ARBA00005051"/>
    </source>
</evidence>
<dbReference type="InterPro" id="IPR043134">
    <property type="entry name" value="GTP-CH-I_N"/>
</dbReference>
<dbReference type="GO" id="GO:0046656">
    <property type="term" value="P:folic acid biosynthetic process"/>
    <property type="evidence" value="ECO:0007669"/>
    <property type="project" value="UniProtKB-KW"/>
</dbReference>
<accession>A0A3B0SRW4</accession>